<dbReference type="GO" id="GO:0055088">
    <property type="term" value="P:lipid homeostasis"/>
    <property type="evidence" value="ECO:0007669"/>
    <property type="project" value="TreeGrafter"/>
</dbReference>
<feature type="transmembrane region" description="Helical" evidence="3">
    <location>
        <begin position="333"/>
        <end position="353"/>
    </location>
</feature>
<dbReference type="PANTHER" id="PTHR12406:SF42">
    <property type="entry name" value="PNPLA DOMAIN-CONTAINING PROTEIN"/>
    <property type="match status" value="1"/>
</dbReference>
<gene>
    <name evidence="6" type="primary">Aste57867_14212</name>
    <name evidence="5" type="ORF">As57867_014161</name>
    <name evidence="6" type="ORF">ASTE57867_14212</name>
</gene>
<protein>
    <submittedName>
        <fullName evidence="6">Aste57867_14212 protein</fullName>
    </submittedName>
</protein>
<evidence type="ECO:0000313" key="7">
    <source>
        <dbReference type="Proteomes" id="UP000332933"/>
    </source>
</evidence>
<dbReference type="EMBL" id="VJMH01005530">
    <property type="protein sequence ID" value="KAF0694933.1"/>
    <property type="molecule type" value="Genomic_DNA"/>
</dbReference>
<feature type="short sequence motif" description="DGA/G" evidence="2">
    <location>
        <begin position="161"/>
        <end position="163"/>
    </location>
</feature>
<dbReference type="GO" id="GO:0005811">
    <property type="term" value="C:lipid droplet"/>
    <property type="evidence" value="ECO:0007669"/>
    <property type="project" value="TreeGrafter"/>
</dbReference>
<dbReference type="PROSITE" id="PS51635">
    <property type="entry name" value="PNPLA"/>
    <property type="match status" value="1"/>
</dbReference>
<dbReference type="OrthoDB" id="197155at2759"/>
<dbReference type="GO" id="GO:0005737">
    <property type="term" value="C:cytoplasm"/>
    <property type="evidence" value="ECO:0007669"/>
    <property type="project" value="TreeGrafter"/>
</dbReference>
<keyword evidence="3" id="KW-0812">Transmembrane</keyword>
<proteinExistence type="predicted"/>
<keyword evidence="1 2" id="KW-0443">Lipid metabolism</keyword>
<accession>A0A485L0T8</accession>
<dbReference type="GO" id="GO:0004806">
    <property type="term" value="F:triacylglycerol lipase activity"/>
    <property type="evidence" value="ECO:0007669"/>
    <property type="project" value="TreeGrafter"/>
</dbReference>
<keyword evidence="7" id="KW-1185">Reference proteome</keyword>
<feature type="transmembrane region" description="Helical" evidence="3">
    <location>
        <begin position="360"/>
        <end position="380"/>
    </location>
</feature>
<feature type="transmembrane region" description="Helical" evidence="3">
    <location>
        <begin position="307"/>
        <end position="327"/>
    </location>
</feature>
<dbReference type="GO" id="GO:0016020">
    <property type="term" value="C:membrane"/>
    <property type="evidence" value="ECO:0007669"/>
    <property type="project" value="TreeGrafter"/>
</dbReference>
<dbReference type="GO" id="GO:0019433">
    <property type="term" value="P:triglyceride catabolic process"/>
    <property type="evidence" value="ECO:0007669"/>
    <property type="project" value="TreeGrafter"/>
</dbReference>
<feature type="domain" description="PNPLA" evidence="4">
    <location>
        <begin position="10"/>
        <end position="174"/>
    </location>
</feature>
<feature type="active site" description="Proton acceptor" evidence="2">
    <location>
        <position position="161"/>
    </location>
</feature>
<name>A0A485L0T8_9STRA</name>
<evidence type="ECO:0000256" key="2">
    <source>
        <dbReference type="PROSITE-ProRule" id="PRU01161"/>
    </source>
</evidence>
<reference evidence="5" key="2">
    <citation type="submission" date="2019-06" db="EMBL/GenBank/DDBJ databases">
        <title>Genomics analysis of Aphanomyces spp. identifies a new class of oomycete effector associated with host adaptation.</title>
        <authorList>
            <person name="Gaulin E."/>
        </authorList>
    </citation>
    <scope>NUCLEOTIDE SEQUENCE</scope>
    <source>
        <strain evidence="5">CBS 578.67</strain>
    </source>
</reference>
<dbReference type="Proteomes" id="UP000332933">
    <property type="component" value="Unassembled WGS sequence"/>
</dbReference>
<comment type="caution">
    <text evidence="2">Lacks conserved residue(s) required for the propagation of feature annotation.</text>
</comment>
<evidence type="ECO:0000259" key="4">
    <source>
        <dbReference type="PROSITE" id="PS51635"/>
    </source>
</evidence>
<evidence type="ECO:0000256" key="1">
    <source>
        <dbReference type="ARBA" id="ARBA00023098"/>
    </source>
</evidence>
<evidence type="ECO:0000313" key="5">
    <source>
        <dbReference type="EMBL" id="KAF0694933.1"/>
    </source>
</evidence>
<dbReference type="InterPro" id="IPR033562">
    <property type="entry name" value="PLPL"/>
</dbReference>
<evidence type="ECO:0000256" key="3">
    <source>
        <dbReference type="SAM" id="Phobius"/>
    </source>
</evidence>
<dbReference type="InterPro" id="IPR002641">
    <property type="entry name" value="PNPLA_dom"/>
</dbReference>
<sequence>MPAATLPTSYSFACSGWLKSYLFGVGKALQEMELHRDATMLGTSGGSLVALSLCLDNDFDEMVRGVVSDMAPTARSTFGNAFRVREYLGDAMRRWGNFELPGALEKAKRCIIVYSSISKWSSRRISHFDSVDDLTTSIFASCCATPIAGFPFKFKGEWVMDGGLFDFQPVLDDTTVTVSPFYCVNADIKPSQYVPMWWALYPPEPERIEWMYELGKSDAYAWAQRRGLTTKTHVPPKPLTDSIYQTSLGRFLGYKTMESHVLDAFFVVSVFAIWKPIAFALLYMELLTRAAIHATESGLLAVSSAGIWNWMALLLVGVGFVGASAVLPMSLHQWIGVVMCVILCCFSSCPTRLETAYRKWIHCVTCVQLFFSMSLFLRTIPLVGPSVSVKKHQWLVEHSFVYRLAKDFL</sequence>
<keyword evidence="2" id="KW-0442">Lipid degradation</keyword>
<dbReference type="AlphaFoldDB" id="A0A485L0T8"/>
<feature type="transmembrane region" description="Helical" evidence="3">
    <location>
        <begin position="264"/>
        <end position="286"/>
    </location>
</feature>
<dbReference type="EMBL" id="CAADRA010005551">
    <property type="protein sequence ID" value="VFT91037.1"/>
    <property type="molecule type" value="Genomic_DNA"/>
</dbReference>
<dbReference type="PANTHER" id="PTHR12406">
    <property type="entry name" value="CALCIUM-INDEPENDENT PHOSPHOLIPASE A2 IPLA2 -RELATED"/>
    <property type="match status" value="1"/>
</dbReference>
<organism evidence="6 7">
    <name type="scientific">Aphanomyces stellatus</name>
    <dbReference type="NCBI Taxonomy" id="120398"/>
    <lineage>
        <taxon>Eukaryota</taxon>
        <taxon>Sar</taxon>
        <taxon>Stramenopiles</taxon>
        <taxon>Oomycota</taxon>
        <taxon>Saprolegniomycetes</taxon>
        <taxon>Saprolegniales</taxon>
        <taxon>Verrucalvaceae</taxon>
        <taxon>Aphanomyces</taxon>
    </lineage>
</organism>
<reference evidence="6 7" key="1">
    <citation type="submission" date="2019-03" db="EMBL/GenBank/DDBJ databases">
        <authorList>
            <person name="Gaulin E."/>
            <person name="Dumas B."/>
        </authorList>
    </citation>
    <scope>NUCLEOTIDE SEQUENCE [LARGE SCALE GENOMIC DNA]</scope>
    <source>
        <strain evidence="6">CBS 568.67</strain>
    </source>
</reference>
<dbReference type="Pfam" id="PF01734">
    <property type="entry name" value="Patatin"/>
    <property type="match status" value="1"/>
</dbReference>
<keyword evidence="3" id="KW-1133">Transmembrane helix</keyword>
<keyword evidence="2" id="KW-0378">Hydrolase</keyword>
<feature type="short sequence motif" description="GXSXG" evidence="2">
    <location>
        <begin position="42"/>
        <end position="46"/>
    </location>
</feature>
<dbReference type="InterPro" id="IPR016035">
    <property type="entry name" value="Acyl_Trfase/lysoPLipase"/>
</dbReference>
<dbReference type="SUPFAM" id="SSF52151">
    <property type="entry name" value="FabD/lysophospholipase-like"/>
    <property type="match status" value="1"/>
</dbReference>
<feature type="active site" description="Nucleophile" evidence="2">
    <location>
        <position position="44"/>
    </location>
</feature>
<evidence type="ECO:0000313" key="6">
    <source>
        <dbReference type="EMBL" id="VFT91037.1"/>
    </source>
</evidence>
<keyword evidence="3" id="KW-0472">Membrane</keyword>